<keyword evidence="3" id="KW-1185">Reference proteome</keyword>
<keyword evidence="1" id="KW-0472">Membrane</keyword>
<dbReference type="AlphaFoldDB" id="A0AAE8N7E7"/>
<proteinExistence type="predicted"/>
<evidence type="ECO:0000313" key="2">
    <source>
        <dbReference type="EMBL" id="SPO06252.1"/>
    </source>
</evidence>
<comment type="caution">
    <text evidence="2">The sequence shown here is derived from an EMBL/GenBank/DDBJ whole genome shotgun (WGS) entry which is preliminary data.</text>
</comment>
<evidence type="ECO:0000256" key="1">
    <source>
        <dbReference type="SAM" id="Phobius"/>
    </source>
</evidence>
<keyword evidence="1" id="KW-1133">Transmembrane helix</keyword>
<name>A0AAE8N7E7_9PEZI</name>
<reference evidence="2" key="1">
    <citation type="submission" date="2018-03" db="EMBL/GenBank/DDBJ databases">
        <authorList>
            <person name="Guldener U."/>
        </authorList>
    </citation>
    <scope>NUCLEOTIDE SEQUENCE</scope>
</reference>
<accession>A0AAE8N7E7</accession>
<dbReference type="Proteomes" id="UP001187682">
    <property type="component" value="Unassembled WGS sequence"/>
</dbReference>
<evidence type="ECO:0000313" key="3">
    <source>
        <dbReference type="Proteomes" id="UP001187682"/>
    </source>
</evidence>
<gene>
    <name evidence="2" type="ORF">DNG_08941</name>
</gene>
<dbReference type="EMBL" id="ONZQ02000015">
    <property type="protein sequence ID" value="SPO06252.1"/>
    <property type="molecule type" value="Genomic_DNA"/>
</dbReference>
<protein>
    <submittedName>
        <fullName evidence="2">Uncharacterized protein</fullName>
    </submittedName>
</protein>
<sequence>MGNHLSIQVSLAFSADLIPDNSFVTALMPRSSVHITELGQVFALMIGVITLVCSIRDVRESVRREECKDEEVEIREEMGLGDRRLQYLGSIIGEWPDILRGLKEQLYRDPEDARALERLRSREEPFVEIISREKLFEHGSTEHTWLRRKMDY</sequence>
<feature type="transmembrane region" description="Helical" evidence="1">
    <location>
        <begin position="38"/>
        <end position="55"/>
    </location>
</feature>
<keyword evidence="1" id="KW-0812">Transmembrane</keyword>
<organism evidence="2 3">
    <name type="scientific">Cephalotrichum gorgonifer</name>
    <dbReference type="NCBI Taxonomy" id="2041049"/>
    <lineage>
        <taxon>Eukaryota</taxon>
        <taxon>Fungi</taxon>
        <taxon>Dikarya</taxon>
        <taxon>Ascomycota</taxon>
        <taxon>Pezizomycotina</taxon>
        <taxon>Sordariomycetes</taxon>
        <taxon>Hypocreomycetidae</taxon>
        <taxon>Microascales</taxon>
        <taxon>Microascaceae</taxon>
        <taxon>Cephalotrichum</taxon>
    </lineage>
</organism>